<sequence length="377" mass="38329">MITLQRRAVQVRTFPLFRADDVSGLRDALRRGDLIGADIVAVTGKTEGEGGPDDRSRAAIDNAIRALVSELTSLSTQAIAEIPMNFSGGSGGVISPHFTVFTASAVEPTLPSGSGGVGRLVIGRGVSAPIPAEQLGRLGLVDAVAAAVDTGLGDAGITPDRAAYAMVKNPMLTPALIADAERRGASVIDPPHGLSALFRQSGGTALGAALALGDVQRPAEEQIGVDTSLYSSRVSASSGTESDRAQALVFGNAVDAPGSLSVGHAEMTDALDVAALHRACRAAGLDVPDFADPATFAHRVAAIFVKCNPTDDGTLRGYPQSQEGGAWDRKYTTQLKASVGGMFAAALGNPAFYISGAGIHQGPPGGGSVVVIADHSA</sequence>
<dbReference type="EMBL" id="JAGTTN010000004">
    <property type="protein sequence ID" value="MCC2033132.1"/>
    <property type="molecule type" value="Genomic_DNA"/>
</dbReference>
<evidence type="ECO:0000256" key="1">
    <source>
        <dbReference type="ARBA" id="ARBA00010947"/>
    </source>
</evidence>
<comment type="caution">
    <text evidence="3">The sequence shown here is derived from an EMBL/GenBank/DDBJ whole genome shotgun (WGS) entry which is preliminary data.</text>
</comment>
<proteinExistence type="inferred from homology"/>
<dbReference type="AlphaFoldDB" id="A0A9X1S443"/>
<gene>
    <name evidence="3" type="ORF">KEC57_13175</name>
</gene>
<comment type="similarity">
    <text evidence="1">Belongs to the cyclic amide hydrolase (CyAH) family.</text>
</comment>
<dbReference type="GO" id="GO:0016812">
    <property type="term" value="F:hydrolase activity, acting on carbon-nitrogen (but not peptide) bonds, in cyclic amides"/>
    <property type="evidence" value="ECO:0007669"/>
    <property type="project" value="InterPro"/>
</dbReference>
<evidence type="ECO:0000256" key="2">
    <source>
        <dbReference type="ARBA" id="ARBA00022801"/>
    </source>
</evidence>
<evidence type="ECO:0000313" key="3">
    <source>
        <dbReference type="EMBL" id="MCC2033132.1"/>
    </source>
</evidence>
<dbReference type="InterPro" id="IPR043006">
    <property type="entry name" value="AtzD/Barbiturase_RUB"/>
</dbReference>
<dbReference type="NCBIfam" id="TIGR02714">
    <property type="entry name" value="amido_AtzD_TrzD"/>
    <property type="match status" value="1"/>
</dbReference>
<dbReference type="InterPro" id="IPR043008">
    <property type="entry name" value="AtzD/Barbiturase_RUA"/>
</dbReference>
<dbReference type="InterPro" id="IPR043007">
    <property type="entry name" value="AtzD/Barbiturase_RUC"/>
</dbReference>
<organism evidence="3 4">
    <name type="scientific">Microbacterium allomyrinae</name>
    <dbReference type="NCBI Taxonomy" id="2830666"/>
    <lineage>
        <taxon>Bacteria</taxon>
        <taxon>Bacillati</taxon>
        <taxon>Actinomycetota</taxon>
        <taxon>Actinomycetes</taxon>
        <taxon>Micrococcales</taxon>
        <taxon>Microbacteriaceae</taxon>
        <taxon>Microbacterium</taxon>
    </lineage>
</organism>
<dbReference type="RefSeq" id="WP_229385099.1">
    <property type="nucleotide sequence ID" value="NZ_JAGTTN010000004.1"/>
</dbReference>
<dbReference type="Gene3D" id="3.30.1330.160">
    <property type="entry name" value="Cyanuric acid hydrolase/Barbituras, RU C"/>
    <property type="match status" value="1"/>
</dbReference>
<accession>A0A9X1S443</accession>
<dbReference type="Proteomes" id="UP001139354">
    <property type="component" value="Unassembled WGS sequence"/>
</dbReference>
<dbReference type="Gene3D" id="3.30.1330.180">
    <property type="entry name" value="Cyanuric acid hydrolase/Barbiturase, RU B"/>
    <property type="match status" value="1"/>
</dbReference>
<name>A0A9X1S443_9MICO</name>
<evidence type="ECO:0000313" key="4">
    <source>
        <dbReference type="Proteomes" id="UP001139354"/>
    </source>
</evidence>
<dbReference type="Gene3D" id="3.30.1330.170">
    <property type="entry name" value="Cyanuric acid hydrolase/Barbiturase, RU A"/>
    <property type="match status" value="1"/>
</dbReference>
<keyword evidence="2" id="KW-0378">Hydrolase</keyword>
<keyword evidence="4" id="KW-1185">Reference proteome</keyword>
<dbReference type="Pfam" id="PF09663">
    <property type="entry name" value="Amido_AtzD_TrzD"/>
    <property type="match status" value="1"/>
</dbReference>
<protein>
    <submittedName>
        <fullName evidence="3">Ring-opening amidohydrolase</fullName>
    </submittedName>
</protein>
<reference evidence="3" key="1">
    <citation type="submission" date="2021-04" db="EMBL/GenBank/DDBJ databases">
        <title>Microbacterium tenobrionis sp. nov. and Microbacterium allomyrinae sp. nov., isolated from larvae of Tenobrio molitor and Allomyrina dichotoma, respectively.</title>
        <authorList>
            <person name="Lee S.D."/>
        </authorList>
    </citation>
    <scope>NUCLEOTIDE SEQUENCE</scope>
    <source>
        <strain evidence="3">BWT-G7</strain>
    </source>
</reference>
<dbReference type="InterPro" id="IPR014086">
    <property type="entry name" value="AtzD/Barbiturase"/>
</dbReference>